<proteinExistence type="predicted"/>
<dbReference type="EMBL" id="LGRX02030095">
    <property type="protein sequence ID" value="KAK3246100.1"/>
    <property type="molecule type" value="Genomic_DNA"/>
</dbReference>
<comment type="caution">
    <text evidence="1">The sequence shown here is derived from an EMBL/GenBank/DDBJ whole genome shotgun (WGS) entry which is preliminary data.</text>
</comment>
<organism evidence="1 2">
    <name type="scientific">Cymbomonas tetramitiformis</name>
    <dbReference type="NCBI Taxonomy" id="36881"/>
    <lineage>
        <taxon>Eukaryota</taxon>
        <taxon>Viridiplantae</taxon>
        <taxon>Chlorophyta</taxon>
        <taxon>Pyramimonadophyceae</taxon>
        <taxon>Pyramimonadales</taxon>
        <taxon>Pyramimonadaceae</taxon>
        <taxon>Cymbomonas</taxon>
    </lineage>
</organism>
<dbReference type="Proteomes" id="UP001190700">
    <property type="component" value="Unassembled WGS sequence"/>
</dbReference>
<keyword evidence="2" id="KW-1185">Reference proteome</keyword>
<sequence>MDIEDPFLVIVNDEGTFVELRDPFHRPRPYKVVMQITGKEKLESEYHEMTTFDRCLAGFFVKKRPVSQIDATMRLGVECFIEKDAVGDVTLSIALPNIYGEICLKSLLPHIVDLRAFCLLTTSDRNDTVCAVCVLPIQCLAKQVWPRISSCVGTTYADGFTLIKLPTDREIKWHEAADLTGMEVLRETQDHQPRGICCDEILLDALKAYVHDEHDHMGFLAAKKRDETYNDMKVETGCARMTHHEDFCAIYRDDVTKEAYLVVYMRLPDFIEDQIFHLFVDNALTRDWNAWSKSPEVLSVLQYSESRRRAVAAYCFQRLLQSDVCSSVAETDKYAMCTCLRYQNITYNVILSESNTFAKPNETSRGTCFYKNSYNINVASGFMLCEKDSADAHPDLLTYNDATSLSSKEASVATGVPRWVSSEATFRQVCDLYRRLDKGKTEYRCCTLRPFQVLVPREHNEFRLETGA</sequence>
<evidence type="ECO:0000313" key="1">
    <source>
        <dbReference type="EMBL" id="KAK3246100.1"/>
    </source>
</evidence>
<reference evidence="1 2" key="1">
    <citation type="journal article" date="2015" name="Genome Biol. Evol.">
        <title>Comparative Genomics of a Bacterivorous Green Alga Reveals Evolutionary Causalities and Consequences of Phago-Mixotrophic Mode of Nutrition.</title>
        <authorList>
            <person name="Burns J.A."/>
            <person name="Paasch A."/>
            <person name="Narechania A."/>
            <person name="Kim E."/>
        </authorList>
    </citation>
    <scope>NUCLEOTIDE SEQUENCE [LARGE SCALE GENOMIC DNA]</scope>
    <source>
        <strain evidence="1 2">PLY_AMNH</strain>
    </source>
</reference>
<dbReference type="AlphaFoldDB" id="A0AAE0F0S2"/>
<gene>
    <name evidence="1" type="ORF">CYMTET_44321</name>
</gene>
<evidence type="ECO:0000313" key="2">
    <source>
        <dbReference type="Proteomes" id="UP001190700"/>
    </source>
</evidence>
<accession>A0AAE0F0S2</accession>
<protein>
    <submittedName>
        <fullName evidence="1">Uncharacterized protein</fullName>
    </submittedName>
</protein>
<name>A0AAE0F0S2_9CHLO</name>